<dbReference type="PROSITE" id="PS50885">
    <property type="entry name" value="HAMP"/>
    <property type="match status" value="1"/>
</dbReference>
<evidence type="ECO:0000256" key="7">
    <source>
        <dbReference type="ARBA" id="ARBA00023012"/>
    </source>
</evidence>
<dbReference type="Gene3D" id="6.10.340.10">
    <property type="match status" value="1"/>
</dbReference>
<dbReference type="AlphaFoldDB" id="A0A0R1ZJ77"/>
<evidence type="ECO:0000259" key="11">
    <source>
        <dbReference type="PROSITE" id="PS50885"/>
    </source>
</evidence>
<dbReference type="SUPFAM" id="SSF158472">
    <property type="entry name" value="HAMP domain-like"/>
    <property type="match status" value="1"/>
</dbReference>
<dbReference type="EC" id="2.7.13.3" evidence="3"/>
<accession>A0A0R1ZJ77</accession>
<feature type="domain" description="Histidine kinase" evidence="10">
    <location>
        <begin position="138"/>
        <end position="350"/>
    </location>
</feature>
<feature type="transmembrane region" description="Helical" evidence="9">
    <location>
        <begin position="15"/>
        <end position="38"/>
    </location>
</feature>
<dbReference type="CDD" id="cd06225">
    <property type="entry name" value="HAMP"/>
    <property type="match status" value="1"/>
</dbReference>
<dbReference type="CDD" id="cd00082">
    <property type="entry name" value="HisKA"/>
    <property type="match status" value="1"/>
</dbReference>
<organism evidence="12 13">
    <name type="scientific">Lacticaseibacillus sharpeae JCM 1186 = DSM 20505</name>
    <dbReference type="NCBI Taxonomy" id="1291052"/>
    <lineage>
        <taxon>Bacteria</taxon>
        <taxon>Bacillati</taxon>
        <taxon>Bacillota</taxon>
        <taxon>Bacilli</taxon>
        <taxon>Lactobacillales</taxon>
        <taxon>Lactobacillaceae</taxon>
        <taxon>Lacticaseibacillus</taxon>
    </lineage>
</organism>
<comment type="catalytic activity">
    <reaction evidence="1">
        <text>ATP + protein L-histidine = ADP + protein N-phospho-L-histidine.</text>
        <dbReference type="EC" id="2.7.13.3"/>
    </reaction>
</comment>
<dbReference type="RefSeq" id="WP_054676943.1">
    <property type="nucleotide sequence ID" value="NZ_AYYO01000055.1"/>
</dbReference>
<feature type="transmembrane region" description="Helical" evidence="9">
    <location>
        <begin position="50"/>
        <end position="70"/>
    </location>
</feature>
<dbReference type="OrthoDB" id="9813151at2"/>
<keyword evidence="4" id="KW-0597">Phosphoprotein</keyword>
<keyword evidence="5" id="KW-0808">Transferase</keyword>
<evidence type="ECO:0000256" key="6">
    <source>
        <dbReference type="ARBA" id="ARBA00022777"/>
    </source>
</evidence>
<dbReference type="Gene3D" id="3.30.565.10">
    <property type="entry name" value="Histidine kinase-like ATPase, C-terminal domain"/>
    <property type="match status" value="1"/>
</dbReference>
<evidence type="ECO:0000256" key="8">
    <source>
        <dbReference type="ARBA" id="ARBA00023136"/>
    </source>
</evidence>
<evidence type="ECO:0000256" key="3">
    <source>
        <dbReference type="ARBA" id="ARBA00012438"/>
    </source>
</evidence>
<gene>
    <name evidence="12" type="ORF">FC18_GL000306</name>
</gene>
<dbReference type="Pfam" id="PF02518">
    <property type="entry name" value="HATPase_c"/>
    <property type="match status" value="1"/>
</dbReference>
<evidence type="ECO:0000313" key="12">
    <source>
        <dbReference type="EMBL" id="KRM54501.1"/>
    </source>
</evidence>
<keyword evidence="8 9" id="KW-0472">Membrane</keyword>
<proteinExistence type="predicted"/>
<evidence type="ECO:0000256" key="2">
    <source>
        <dbReference type="ARBA" id="ARBA00004370"/>
    </source>
</evidence>
<dbReference type="InterPro" id="IPR003594">
    <property type="entry name" value="HATPase_dom"/>
</dbReference>
<evidence type="ECO:0000259" key="10">
    <source>
        <dbReference type="PROSITE" id="PS50109"/>
    </source>
</evidence>
<dbReference type="PROSITE" id="PS50109">
    <property type="entry name" value="HIS_KIN"/>
    <property type="match status" value="1"/>
</dbReference>
<keyword evidence="6 12" id="KW-0418">Kinase</keyword>
<dbReference type="InterPro" id="IPR050736">
    <property type="entry name" value="Sensor_HK_Regulatory"/>
</dbReference>
<dbReference type="Gene3D" id="1.10.287.130">
    <property type="match status" value="1"/>
</dbReference>
<comment type="caution">
    <text evidence="12">The sequence shown here is derived from an EMBL/GenBank/DDBJ whole genome shotgun (WGS) entry which is preliminary data.</text>
</comment>
<dbReference type="SMART" id="SM00387">
    <property type="entry name" value="HATPase_c"/>
    <property type="match status" value="1"/>
</dbReference>
<keyword evidence="13" id="KW-1185">Reference proteome</keyword>
<reference evidence="12 13" key="1">
    <citation type="journal article" date="2015" name="Genome Announc.">
        <title>Expanding the biotechnology potential of lactobacilli through comparative genomics of 213 strains and associated genera.</title>
        <authorList>
            <person name="Sun Z."/>
            <person name="Harris H.M."/>
            <person name="McCann A."/>
            <person name="Guo C."/>
            <person name="Argimon S."/>
            <person name="Zhang W."/>
            <person name="Yang X."/>
            <person name="Jeffery I.B."/>
            <person name="Cooney J.C."/>
            <person name="Kagawa T.F."/>
            <person name="Liu W."/>
            <person name="Song Y."/>
            <person name="Salvetti E."/>
            <person name="Wrobel A."/>
            <person name="Rasinkangas P."/>
            <person name="Parkhill J."/>
            <person name="Rea M.C."/>
            <person name="O'Sullivan O."/>
            <person name="Ritari J."/>
            <person name="Douillard F.P."/>
            <person name="Paul Ross R."/>
            <person name="Yang R."/>
            <person name="Briner A.E."/>
            <person name="Felis G.E."/>
            <person name="de Vos W.M."/>
            <person name="Barrangou R."/>
            <person name="Klaenhammer T.R."/>
            <person name="Caufield P.W."/>
            <person name="Cui Y."/>
            <person name="Zhang H."/>
            <person name="O'Toole P.W."/>
        </authorList>
    </citation>
    <scope>NUCLEOTIDE SEQUENCE [LARGE SCALE GENOMIC DNA]</scope>
    <source>
        <strain evidence="12 13">DSM 20505</strain>
    </source>
</reference>
<dbReference type="GO" id="GO:0016020">
    <property type="term" value="C:membrane"/>
    <property type="evidence" value="ECO:0007669"/>
    <property type="project" value="UniProtKB-SubCell"/>
</dbReference>
<dbReference type="SUPFAM" id="SSF47384">
    <property type="entry name" value="Homodimeric domain of signal transducing histidine kinase"/>
    <property type="match status" value="1"/>
</dbReference>
<dbReference type="Pfam" id="PF00512">
    <property type="entry name" value="HisKA"/>
    <property type="match status" value="1"/>
</dbReference>
<evidence type="ECO:0000256" key="5">
    <source>
        <dbReference type="ARBA" id="ARBA00022679"/>
    </source>
</evidence>
<evidence type="ECO:0000313" key="13">
    <source>
        <dbReference type="Proteomes" id="UP000051679"/>
    </source>
</evidence>
<dbReference type="InterPro" id="IPR036890">
    <property type="entry name" value="HATPase_C_sf"/>
</dbReference>
<dbReference type="PRINTS" id="PR00344">
    <property type="entry name" value="BCTRLSENSOR"/>
</dbReference>
<sequence>MAKHKTNFITQTSRFSWLAMTGLFLGFGVLAAVPGIAYSGDWRDVFSPYAGWYLLYCLIVALLLATLTAWQKYRQFDKPLRELSAAAEKVAGGDYSVYLQPVHRPEKYDYLDAMFANFNTMVAELNSIETLRSDFVANVSHEFKRPLAVIKSYTEVLQQGDLDDATHAEYLQTINTAATDLAELVANILRLNKLETQVSEPKRVAFDLVEQLTQVIFASDPMLEAHALNLDVEMPERLAMIGDPELLKVVWNNLLANAIKFTPDYGQIKLSVSEQVNHVTVSITDSGAGMDQQTQAHMFQKFFQGDSSHKAMGNGLGLAMVAQILKLVHGQITVTSAVNQGSTFTIRLPR</sequence>
<dbReference type="GO" id="GO:0000155">
    <property type="term" value="F:phosphorelay sensor kinase activity"/>
    <property type="evidence" value="ECO:0007669"/>
    <property type="project" value="InterPro"/>
</dbReference>
<dbReference type="InterPro" id="IPR003661">
    <property type="entry name" value="HisK_dim/P_dom"/>
</dbReference>
<keyword evidence="9" id="KW-1133">Transmembrane helix</keyword>
<dbReference type="InterPro" id="IPR005467">
    <property type="entry name" value="His_kinase_dom"/>
</dbReference>
<dbReference type="InterPro" id="IPR003660">
    <property type="entry name" value="HAMP_dom"/>
</dbReference>
<protein>
    <recommendedName>
        <fullName evidence="3">histidine kinase</fullName>
        <ecNumber evidence="3">2.7.13.3</ecNumber>
    </recommendedName>
</protein>
<dbReference type="FunFam" id="3.30.565.10:FF:000006">
    <property type="entry name" value="Sensor histidine kinase WalK"/>
    <property type="match status" value="1"/>
</dbReference>
<keyword evidence="7" id="KW-0902">Two-component regulatory system</keyword>
<dbReference type="PANTHER" id="PTHR43711">
    <property type="entry name" value="TWO-COMPONENT HISTIDINE KINASE"/>
    <property type="match status" value="1"/>
</dbReference>
<dbReference type="STRING" id="1291052.FC18_GL000306"/>
<dbReference type="Proteomes" id="UP000051679">
    <property type="component" value="Unassembled WGS sequence"/>
</dbReference>
<feature type="domain" description="HAMP" evidence="11">
    <location>
        <begin position="74"/>
        <end position="130"/>
    </location>
</feature>
<evidence type="ECO:0000256" key="9">
    <source>
        <dbReference type="SAM" id="Phobius"/>
    </source>
</evidence>
<name>A0A0R1ZJ77_9LACO</name>
<dbReference type="PATRIC" id="fig|1291052.5.peg.316"/>
<dbReference type="InterPro" id="IPR004358">
    <property type="entry name" value="Sig_transdc_His_kin-like_C"/>
</dbReference>
<dbReference type="PANTHER" id="PTHR43711:SF26">
    <property type="entry name" value="SENSOR HISTIDINE KINASE RCSC"/>
    <property type="match status" value="1"/>
</dbReference>
<dbReference type="EMBL" id="AYYO01000055">
    <property type="protein sequence ID" value="KRM54501.1"/>
    <property type="molecule type" value="Genomic_DNA"/>
</dbReference>
<dbReference type="SMART" id="SM00388">
    <property type="entry name" value="HisKA"/>
    <property type="match status" value="1"/>
</dbReference>
<dbReference type="SUPFAM" id="SSF55874">
    <property type="entry name" value="ATPase domain of HSP90 chaperone/DNA topoisomerase II/histidine kinase"/>
    <property type="match status" value="1"/>
</dbReference>
<evidence type="ECO:0000256" key="1">
    <source>
        <dbReference type="ARBA" id="ARBA00000085"/>
    </source>
</evidence>
<keyword evidence="9" id="KW-0812">Transmembrane</keyword>
<dbReference type="InterPro" id="IPR036097">
    <property type="entry name" value="HisK_dim/P_sf"/>
</dbReference>
<evidence type="ECO:0000256" key="4">
    <source>
        <dbReference type="ARBA" id="ARBA00022553"/>
    </source>
</evidence>
<dbReference type="SMART" id="SM00304">
    <property type="entry name" value="HAMP"/>
    <property type="match status" value="2"/>
</dbReference>
<dbReference type="FunFam" id="1.10.287.130:FF:000001">
    <property type="entry name" value="Two-component sensor histidine kinase"/>
    <property type="match status" value="1"/>
</dbReference>
<comment type="subcellular location">
    <subcellularLocation>
        <location evidence="2">Membrane</location>
    </subcellularLocation>
</comment>